<protein>
    <recommendedName>
        <fullName evidence="2">Protein kinase domain-containing protein</fullName>
    </recommendedName>
</protein>
<feature type="compositionally biased region" description="Low complexity" evidence="1">
    <location>
        <begin position="67"/>
        <end position="82"/>
    </location>
</feature>
<feature type="compositionally biased region" description="Polar residues" evidence="1">
    <location>
        <begin position="33"/>
        <end position="56"/>
    </location>
</feature>
<dbReference type="GeneID" id="87900939"/>
<dbReference type="PANTHER" id="PTHR24359">
    <property type="entry name" value="SERINE/THREONINE-PROTEIN KINASE SBK1"/>
    <property type="match status" value="1"/>
</dbReference>
<feature type="compositionally biased region" description="Low complexity" evidence="1">
    <location>
        <begin position="19"/>
        <end position="32"/>
    </location>
</feature>
<dbReference type="PANTHER" id="PTHR24359:SF37">
    <property type="entry name" value="PROTEIN KINASE DOMAIN-CONTAINING PROTEIN"/>
    <property type="match status" value="1"/>
</dbReference>
<gene>
    <name evidence="3" type="ORF">QC761_610490</name>
</gene>
<feature type="region of interest" description="Disordered" evidence="1">
    <location>
        <begin position="125"/>
        <end position="146"/>
    </location>
</feature>
<accession>A0ABR0FB63</accession>
<feature type="compositionally biased region" description="Basic and acidic residues" evidence="1">
    <location>
        <begin position="83"/>
        <end position="95"/>
    </location>
</feature>
<sequence length="800" mass="90846">MKPQTPVFNMKVDNSNMESEAASPSAKTPSPSIHQASSLASSGYHTRQSPHTSANDGSRDQSDLATEYSDTESSSGSSLVSSEQEHLQDRSRRPVELGGGLDTLVTSELDRKGIIDESDSELWKVEERTPSSGRKSPRVNYTARAPFRGDGGVPIVDLHHKPAHEVEPSEITDLGNGQYMRDPDRKSRFLQRRKSRNHAKDRKSLQTQLFHSLHPLDDEEKEKGFIPIDLLPLLITEESVYKELSGPLRETHDEKTIRRYARKICAETTENYIEGDKPKTKTITFRKIFAILVLVEKSPSITKFLKENINDSDLPLVRVSNPKRPGECDLRCSRERDKQLKCFRGSWSPLQIRNFASWQFVTLAPFFARSELYKEVEHYVLQDGIIMPFLTDPNKQAISNDPFVDSQQEELLGGGGRVFRAILHPDHHSFHKSFKCPREPSCICTFAIKRLHSQNKDHFKREVDMLKKFSNFAHPHLISLLATYEQRNSFFLIFPCAKSDLLAYWEKFEASPKMDHCTVKWVAHQCKGIASGVLKIHEYSSTNSKLGNTLKPGPREPFGHHGDIKPQNVLVFLDNAEDGPTQDYCSTWKSRGTLKLTDFGLASTSSHRTISRKPLSHVGMTYNYRAPECDLPSNQDPKGRQYDMWTLGCLYLEFVTWLMGGKKLLDEFTQLRAGPFSTESLKHRTKLDILYGGSLIPPEITSDTFFMIEEDHSMEGQKRGGLKGIVKPAVTEFIKRLHADPACTGFLHDFLDMIQDGLLVVKQCDPGKLDRYEIQQVYGKLCKMEQDCEKWDYSCGPASR</sequence>
<evidence type="ECO:0000259" key="2">
    <source>
        <dbReference type="PROSITE" id="PS50011"/>
    </source>
</evidence>
<reference evidence="3 4" key="1">
    <citation type="journal article" date="2023" name="bioRxiv">
        <title>High-quality genome assemblies of four members of thePodospora anserinaspecies complex.</title>
        <authorList>
            <person name="Ament-Velasquez S.L."/>
            <person name="Vogan A.A."/>
            <person name="Wallerman O."/>
            <person name="Hartmann F."/>
            <person name="Gautier V."/>
            <person name="Silar P."/>
            <person name="Giraud T."/>
            <person name="Johannesson H."/>
        </authorList>
    </citation>
    <scope>NUCLEOTIDE SEQUENCE [LARGE SCALE GENOMIC DNA]</scope>
    <source>
        <strain evidence="3 4">CBS 112042</strain>
    </source>
</reference>
<dbReference type="SMART" id="SM00220">
    <property type="entry name" value="S_TKc"/>
    <property type="match status" value="1"/>
</dbReference>
<organism evidence="3 4">
    <name type="scientific">Podospora bellae-mahoneyi</name>
    <dbReference type="NCBI Taxonomy" id="2093777"/>
    <lineage>
        <taxon>Eukaryota</taxon>
        <taxon>Fungi</taxon>
        <taxon>Dikarya</taxon>
        <taxon>Ascomycota</taxon>
        <taxon>Pezizomycotina</taxon>
        <taxon>Sordariomycetes</taxon>
        <taxon>Sordariomycetidae</taxon>
        <taxon>Sordariales</taxon>
        <taxon>Podosporaceae</taxon>
        <taxon>Podospora</taxon>
    </lineage>
</organism>
<dbReference type="Gene3D" id="3.30.200.20">
    <property type="entry name" value="Phosphorylase Kinase, domain 1"/>
    <property type="match status" value="1"/>
</dbReference>
<keyword evidence="4" id="KW-1185">Reference proteome</keyword>
<feature type="compositionally biased region" description="Basic residues" evidence="1">
    <location>
        <begin position="188"/>
        <end position="201"/>
    </location>
</feature>
<comment type="caution">
    <text evidence="3">The sequence shown here is derived from an EMBL/GenBank/DDBJ whole genome shotgun (WGS) entry which is preliminary data.</text>
</comment>
<dbReference type="SUPFAM" id="SSF56112">
    <property type="entry name" value="Protein kinase-like (PK-like)"/>
    <property type="match status" value="1"/>
</dbReference>
<evidence type="ECO:0000313" key="4">
    <source>
        <dbReference type="Proteomes" id="UP001322138"/>
    </source>
</evidence>
<dbReference type="EMBL" id="JAFFGZ010000008">
    <property type="protein sequence ID" value="KAK4641223.1"/>
    <property type="molecule type" value="Genomic_DNA"/>
</dbReference>
<feature type="domain" description="Protein kinase" evidence="2">
    <location>
        <begin position="404"/>
        <end position="734"/>
    </location>
</feature>
<dbReference type="Pfam" id="PF00069">
    <property type="entry name" value="Pkinase"/>
    <property type="match status" value="1"/>
</dbReference>
<dbReference type="RefSeq" id="XP_062730199.1">
    <property type="nucleotide sequence ID" value="XM_062881457.1"/>
</dbReference>
<feature type="region of interest" description="Disordered" evidence="1">
    <location>
        <begin position="173"/>
        <end position="206"/>
    </location>
</feature>
<dbReference type="Gene3D" id="1.10.510.10">
    <property type="entry name" value="Transferase(Phosphotransferase) domain 1"/>
    <property type="match status" value="1"/>
</dbReference>
<dbReference type="InterPro" id="IPR011009">
    <property type="entry name" value="Kinase-like_dom_sf"/>
</dbReference>
<proteinExistence type="predicted"/>
<evidence type="ECO:0000256" key="1">
    <source>
        <dbReference type="SAM" id="MobiDB-lite"/>
    </source>
</evidence>
<dbReference type="InterPro" id="IPR000719">
    <property type="entry name" value="Prot_kinase_dom"/>
</dbReference>
<dbReference type="PROSITE" id="PS50011">
    <property type="entry name" value="PROTEIN_KINASE_DOM"/>
    <property type="match status" value="1"/>
</dbReference>
<feature type="region of interest" description="Disordered" evidence="1">
    <location>
        <begin position="1"/>
        <end position="101"/>
    </location>
</feature>
<evidence type="ECO:0000313" key="3">
    <source>
        <dbReference type="EMBL" id="KAK4641223.1"/>
    </source>
</evidence>
<dbReference type="CDD" id="cd00180">
    <property type="entry name" value="PKc"/>
    <property type="match status" value="1"/>
</dbReference>
<name>A0ABR0FB63_9PEZI</name>
<dbReference type="Proteomes" id="UP001322138">
    <property type="component" value="Unassembled WGS sequence"/>
</dbReference>